<organism evidence="1 2">
    <name type="scientific">Streptomyces phage Saftant</name>
    <dbReference type="NCBI Taxonomy" id="2601693"/>
    <lineage>
        <taxon>Viruses</taxon>
        <taxon>Duplodnaviria</taxon>
        <taxon>Heunggongvirae</taxon>
        <taxon>Uroviricota</taxon>
        <taxon>Caudoviricetes</taxon>
        <taxon>Arquatrovirinae</taxon>
        <taxon>Camvirus</taxon>
        <taxon>Camvirus saftant</taxon>
    </lineage>
</organism>
<proteinExistence type="predicted"/>
<accession>A0A5J6D981</accession>
<evidence type="ECO:0000313" key="1">
    <source>
        <dbReference type="EMBL" id="QEQ94086.1"/>
    </source>
</evidence>
<keyword evidence="2" id="KW-1185">Reference proteome</keyword>
<evidence type="ECO:0000313" key="2">
    <source>
        <dbReference type="Proteomes" id="UP000327512"/>
    </source>
</evidence>
<dbReference type="GeneID" id="64472176"/>
<gene>
    <name evidence="1" type="primary">54</name>
    <name evidence="1" type="ORF">SEA_SAFTANT_54</name>
</gene>
<dbReference type="Proteomes" id="UP000327512">
    <property type="component" value="Segment"/>
</dbReference>
<dbReference type="RefSeq" id="YP_010056234.1">
    <property type="nucleotide sequence ID" value="NC_054675.1"/>
</dbReference>
<reference evidence="1 2" key="1">
    <citation type="submission" date="2019-07" db="EMBL/GenBank/DDBJ databases">
        <authorList>
            <person name="Gordon L.L."/>
            <person name="Schein S.C."/>
            <person name="Shalon N."/>
            <person name="Whiting F."/>
            <person name="Shaffer C.D."/>
            <person name="Weston-Hafer K.A."/>
            <person name="Garlena R.A."/>
            <person name="Russell D.A."/>
            <person name="Pope W.H."/>
            <person name="Jacobs-Sera D."/>
            <person name="Hendrix R.W."/>
            <person name="Hatfull G.F."/>
        </authorList>
    </citation>
    <scope>NUCLEOTIDE SEQUENCE [LARGE SCALE GENOMIC DNA]</scope>
</reference>
<dbReference type="EMBL" id="MN204498">
    <property type="protein sequence ID" value="QEQ94086.1"/>
    <property type="molecule type" value="Genomic_DNA"/>
</dbReference>
<sequence length="52" mass="6121">MRYTDLDGNARESVVSFDRTCRDEFMAEMTNRGMTDVEPFLYDPLNDKEIPQ</sequence>
<dbReference type="KEGG" id="vg:64472176"/>
<name>A0A5J6D981_9CAUD</name>
<protein>
    <submittedName>
        <fullName evidence="1">Uncharacterized protein</fullName>
    </submittedName>
</protein>